<evidence type="ECO:0008006" key="3">
    <source>
        <dbReference type="Google" id="ProtNLM"/>
    </source>
</evidence>
<proteinExistence type="predicted"/>
<reference evidence="2" key="1">
    <citation type="submission" date="2016-06" db="EMBL/GenBank/DDBJ databases">
        <title>Draft genome sequence of Desulfoplanes formicivorans strain Pf12B.</title>
        <authorList>
            <person name="Watanabe M."/>
            <person name="Kojima H."/>
            <person name="Fukui M."/>
        </authorList>
    </citation>
    <scope>NUCLEOTIDE SEQUENCE [LARGE SCALE GENOMIC DNA]</scope>
    <source>
        <strain evidence="2">Pf12B</strain>
    </source>
</reference>
<name>A0A194ALJ3_9BACT</name>
<evidence type="ECO:0000313" key="1">
    <source>
        <dbReference type="EMBL" id="GAU09896.1"/>
    </source>
</evidence>
<comment type="caution">
    <text evidence="1">The sequence shown here is derived from an EMBL/GenBank/DDBJ whole genome shotgun (WGS) entry which is preliminary data.</text>
</comment>
<evidence type="ECO:0000313" key="2">
    <source>
        <dbReference type="Proteomes" id="UP000095200"/>
    </source>
</evidence>
<dbReference type="RefSeq" id="WP_069860121.1">
    <property type="nucleotide sequence ID" value="NZ_BDFE01000020.1"/>
</dbReference>
<dbReference type="Proteomes" id="UP000095200">
    <property type="component" value="Unassembled WGS sequence"/>
</dbReference>
<dbReference type="EMBL" id="BDFE01000020">
    <property type="protein sequence ID" value="GAU09896.1"/>
    <property type="molecule type" value="Genomic_DNA"/>
</dbReference>
<sequence length="188" mass="21229">MLLISGLKRAIELYYDHLATINCNTCNPARWAINTGWYAHEPRVAPVQRHLTLLKTDNQEPIHSTVPSPANQATRILVISRKARFSRDMINYSLDMASKRNAEIMALNLDECERDFNAFQDKARSNAVMFMEKANKAGIRFSHMVCDGPERTAIEHVSRVVGEPDFVMDDVPALCGADHAIPVYIQCK</sequence>
<dbReference type="STRING" id="1592317.DPF_2632"/>
<keyword evidence="2" id="KW-1185">Reference proteome</keyword>
<organism evidence="1 2">
    <name type="scientific">Desulfoplanes formicivorans</name>
    <dbReference type="NCBI Taxonomy" id="1592317"/>
    <lineage>
        <taxon>Bacteria</taxon>
        <taxon>Pseudomonadati</taxon>
        <taxon>Thermodesulfobacteriota</taxon>
        <taxon>Desulfovibrionia</taxon>
        <taxon>Desulfovibrionales</taxon>
        <taxon>Desulfoplanaceae</taxon>
        <taxon>Desulfoplanes</taxon>
    </lineage>
</organism>
<accession>A0A194ALJ3</accession>
<protein>
    <recommendedName>
        <fullName evidence="3">UspA domain-containing protein</fullName>
    </recommendedName>
</protein>
<dbReference type="AlphaFoldDB" id="A0A194ALJ3"/>
<gene>
    <name evidence="1" type="ORF">DPF_2632</name>
</gene>
<dbReference type="OrthoDB" id="5452542at2"/>